<dbReference type="Proteomes" id="UP000257123">
    <property type="component" value="Unassembled WGS sequence"/>
</dbReference>
<dbReference type="InterPro" id="IPR048907">
    <property type="entry name" value="WHD_MCM_arc"/>
</dbReference>
<dbReference type="PANTHER" id="PTHR34301">
    <property type="entry name" value="DNA-BINDING PROTEIN-RELATED"/>
    <property type="match status" value="1"/>
</dbReference>
<evidence type="ECO:0000313" key="4">
    <source>
        <dbReference type="EMBL" id="RFA96336.1"/>
    </source>
</evidence>
<feature type="domain" description="ATPase" evidence="1">
    <location>
        <begin position="14"/>
        <end position="250"/>
    </location>
</feature>
<evidence type="ECO:0000259" key="2">
    <source>
        <dbReference type="Pfam" id="PF21100"/>
    </source>
</evidence>
<dbReference type="RefSeq" id="WP_116420922.1">
    <property type="nucleotide sequence ID" value="NZ_NMUE01000012.1"/>
</dbReference>
<evidence type="ECO:0000259" key="1">
    <source>
        <dbReference type="Pfam" id="PF01637"/>
    </source>
</evidence>
<dbReference type="Pfam" id="PF21100">
    <property type="entry name" value="WHD_MCM"/>
    <property type="match status" value="1"/>
</dbReference>
<dbReference type="SUPFAM" id="SSF46785">
    <property type="entry name" value="Winged helix' DNA-binding domain"/>
    <property type="match status" value="1"/>
</dbReference>
<evidence type="ECO:0000313" key="5">
    <source>
        <dbReference type="Proteomes" id="UP000256877"/>
    </source>
</evidence>
<evidence type="ECO:0000313" key="3">
    <source>
        <dbReference type="EMBL" id="RFA95633.1"/>
    </source>
</evidence>
<dbReference type="Pfam" id="PF01637">
    <property type="entry name" value="ATPase_2"/>
    <property type="match status" value="1"/>
</dbReference>
<dbReference type="InterPro" id="IPR036390">
    <property type="entry name" value="WH_DNA-bd_sf"/>
</dbReference>
<evidence type="ECO:0000313" key="6">
    <source>
        <dbReference type="Proteomes" id="UP000257123"/>
    </source>
</evidence>
<dbReference type="OrthoDB" id="132045at2157"/>
<dbReference type="EMBL" id="NMUE01000012">
    <property type="protein sequence ID" value="RFA96336.1"/>
    <property type="molecule type" value="Genomic_DNA"/>
</dbReference>
<sequence length="360" mass="41305">MLFRDRPAERLEELFDREEEVRRLLNAVNSSALTLILGMRRVGKTSVVKAATYGKLRIYIDARYFEEKRYISYGDLLEALRKELRRLLPLHKRLGELLSKIRGVSVAGVDVKFEIGRNAPSFAEILEAFDQWAREQGERLVLIIDEAQELAKLRGRTLLPPLGYAYDNLRNISMVFTGSKAGLLLRFLRLEDPHSPLFGRYFEKIELGPFSRELSVQFLTKGFEEAGVRVSRELIDRAVDELDGVVGWLAYFGLRAVKKPDTALEETIEYAARLAAAEFCNFVQYMGSQRYIHVAKVCKNGARWSEVKRYLQAVEGKPITDYEVTKLLKNLVDYGFLEKRGEIYLVPDPVLRTALQSLRC</sequence>
<protein>
    <submittedName>
        <fullName evidence="4">ATPase</fullName>
    </submittedName>
</protein>
<dbReference type="SUPFAM" id="SSF52540">
    <property type="entry name" value="P-loop containing nucleoside triphosphate hydrolases"/>
    <property type="match status" value="1"/>
</dbReference>
<dbReference type="InterPro" id="IPR011579">
    <property type="entry name" value="ATPase_dom"/>
</dbReference>
<dbReference type="PANTHER" id="PTHR34301:SF8">
    <property type="entry name" value="ATPASE DOMAIN-CONTAINING PROTEIN"/>
    <property type="match status" value="1"/>
</dbReference>
<reference evidence="5 6" key="1">
    <citation type="submission" date="2017-07" db="EMBL/GenBank/DDBJ databases">
        <title>Draft genome sequence of aerobic hyperthermophilic archaea, Pyrobaculum aerophilum YKB31 and YKB32.</title>
        <authorList>
            <person name="Mochizuki T."/>
            <person name="Berliner A.J."/>
            <person name="Yoshida-Takashima Y."/>
            <person name="Takaki Y."/>
            <person name="Nunoura T."/>
            <person name="Takai K."/>
        </authorList>
    </citation>
    <scope>NUCLEOTIDE SEQUENCE [LARGE SCALE GENOMIC DNA]</scope>
    <source>
        <strain evidence="4 6">YKB31</strain>
        <strain evidence="3 5">YKB32</strain>
    </source>
</reference>
<dbReference type="InterPro" id="IPR027417">
    <property type="entry name" value="P-loop_NTPase"/>
</dbReference>
<dbReference type="Gene3D" id="1.10.10.10">
    <property type="entry name" value="Winged helix-like DNA-binding domain superfamily/Winged helix DNA-binding domain"/>
    <property type="match status" value="1"/>
</dbReference>
<dbReference type="Gene3D" id="1.10.8.60">
    <property type="match status" value="1"/>
</dbReference>
<dbReference type="AlphaFoldDB" id="A0A371QZZ1"/>
<dbReference type="GO" id="GO:0005524">
    <property type="term" value="F:ATP binding"/>
    <property type="evidence" value="ECO:0007669"/>
    <property type="project" value="InterPro"/>
</dbReference>
<accession>A0A371QZZ1</accession>
<dbReference type="Gene3D" id="3.40.50.300">
    <property type="entry name" value="P-loop containing nucleotide triphosphate hydrolases"/>
    <property type="match status" value="1"/>
</dbReference>
<name>A0A371QZZ1_9CREN</name>
<gene>
    <name evidence="4" type="ORF">CGL51_05095</name>
    <name evidence="3" type="ORF">CGL52_12610</name>
</gene>
<proteinExistence type="predicted"/>
<feature type="domain" description="MCM C-terminal" evidence="2">
    <location>
        <begin position="288"/>
        <end position="344"/>
    </location>
</feature>
<dbReference type="Proteomes" id="UP000256877">
    <property type="component" value="Unassembled WGS sequence"/>
</dbReference>
<organism evidence="4 6">
    <name type="scientific">Pyrobaculum aerophilum</name>
    <dbReference type="NCBI Taxonomy" id="13773"/>
    <lineage>
        <taxon>Archaea</taxon>
        <taxon>Thermoproteota</taxon>
        <taxon>Thermoprotei</taxon>
        <taxon>Thermoproteales</taxon>
        <taxon>Thermoproteaceae</taxon>
        <taxon>Pyrobaculum</taxon>
    </lineage>
</organism>
<dbReference type="InterPro" id="IPR036388">
    <property type="entry name" value="WH-like_DNA-bd_sf"/>
</dbReference>
<comment type="caution">
    <text evidence="4">The sequence shown here is derived from an EMBL/GenBank/DDBJ whole genome shotgun (WGS) entry which is preliminary data.</text>
</comment>
<dbReference type="EMBL" id="NMUF01000054">
    <property type="protein sequence ID" value="RFA95633.1"/>
    <property type="molecule type" value="Genomic_DNA"/>
</dbReference>